<reference evidence="2" key="1">
    <citation type="journal article" date="2015" name="Nature">
        <title>Complex archaea that bridge the gap between prokaryotes and eukaryotes.</title>
        <authorList>
            <person name="Spang A."/>
            <person name="Saw J.H."/>
            <person name="Jorgensen S.L."/>
            <person name="Zaremba-Niedzwiedzka K."/>
            <person name="Martijn J."/>
            <person name="Lind A.E."/>
            <person name="van Eijk R."/>
            <person name="Schleper C."/>
            <person name="Guy L."/>
            <person name="Ettema T.J."/>
        </authorList>
    </citation>
    <scope>NUCLEOTIDE SEQUENCE</scope>
</reference>
<comment type="caution">
    <text evidence="2">The sequence shown here is derived from an EMBL/GenBank/DDBJ whole genome shotgun (WGS) entry which is preliminary data.</text>
</comment>
<feature type="compositionally biased region" description="Basic and acidic residues" evidence="1">
    <location>
        <begin position="31"/>
        <end position="48"/>
    </location>
</feature>
<evidence type="ECO:0000256" key="1">
    <source>
        <dbReference type="SAM" id="MobiDB-lite"/>
    </source>
</evidence>
<feature type="region of interest" description="Disordered" evidence="1">
    <location>
        <begin position="31"/>
        <end position="59"/>
    </location>
</feature>
<organism evidence="2">
    <name type="scientific">marine sediment metagenome</name>
    <dbReference type="NCBI Taxonomy" id="412755"/>
    <lineage>
        <taxon>unclassified sequences</taxon>
        <taxon>metagenomes</taxon>
        <taxon>ecological metagenomes</taxon>
    </lineage>
</organism>
<accession>A0A0F9LI93</accession>
<evidence type="ECO:0000313" key="2">
    <source>
        <dbReference type="EMBL" id="KKM64075.1"/>
    </source>
</evidence>
<dbReference type="AlphaFoldDB" id="A0A0F9LI93"/>
<name>A0A0F9LI93_9ZZZZ</name>
<proteinExistence type="predicted"/>
<sequence>MPRKKKPLREMTKEELVKRLFPSKRLRDRLYEIAHERDEDEPPRRSQESEPPTQSELSI</sequence>
<gene>
    <name evidence="2" type="ORF">LCGC14_1505010</name>
</gene>
<dbReference type="EMBL" id="LAZR01010973">
    <property type="protein sequence ID" value="KKM64075.1"/>
    <property type="molecule type" value="Genomic_DNA"/>
</dbReference>
<protein>
    <submittedName>
        <fullName evidence="2">Uncharacterized protein</fullName>
    </submittedName>
</protein>